<organism evidence="1">
    <name type="scientific">Arcella intermedia</name>
    <dbReference type="NCBI Taxonomy" id="1963864"/>
    <lineage>
        <taxon>Eukaryota</taxon>
        <taxon>Amoebozoa</taxon>
        <taxon>Tubulinea</taxon>
        <taxon>Elardia</taxon>
        <taxon>Arcellinida</taxon>
        <taxon>Sphaerothecina</taxon>
        <taxon>Arcellidae</taxon>
        <taxon>Arcella</taxon>
    </lineage>
</organism>
<evidence type="ECO:0000313" key="1">
    <source>
        <dbReference type="EMBL" id="NDV37040.1"/>
    </source>
</evidence>
<evidence type="ECO:0008006" key="2">
    <source>
        <dbReference type="Google" id="ProtNLM"/>
    </source>
</evidence>
<dbReference type="InterPro" id="IPR029063">
    <property type="entry name" value="SAM-dependent_MTases_sf"/>
</dbReference>
<dbReference type="PANTHER" id="PTHR14614:SF109">
    <property type="entry name" value="RIBOSOMAL LYSINE N-METHYLTRANSFERASE 5"/>
    <property type="match status" value="1"/>
</dbReference>
<dbReference type="SUPFAM" id="SSF53335">
    <property type="entry name" value="S-adenosyl-L-methionine-dependent methyltransferases"/>
    <property type="match status" value="1"/>
</dbReference>
<sequence length="171" mass="19352">MVFIPYLLNTKVFREDIFKGRRVIELGCGTGCVGLALAIIGADVVLTDRAPLEGLVTTNITTNKLESKAKFKALEWGEDVSSLGRFDAVIMSDIVAVTYSGAYPLLLKTLKDLTSPQTLILLAYERRDRKDLKFFEMLLDNGFKYQKVSESQLDEQWQDDDIGIFRIFRCE</sequence>
<dbReference type="PANTHER" id="PTHR14614">
    <property type="entry name" value="HEPATOCELLULAR CARCINOMA-ASSOCIATED ANTIGEN"/>
    <property type="match status" value="1"/>
</dbReference>
<proteinExistence type="predicted"/>
<dbReference type="EMBL" id="GIBP01008071">
    <property type="protein sequence ID" value="NDV37040.1"/>
    <property type="molecule type" value="Transcribed_RNA"/>
</dbReference>
<dbReference type="Gene3D" id="3.40.50.150">
    <property type="entry name" value="Vaccinia Virus protein VP39"/>
    <property type="match status" value="1"/>
</dbReference>
<dbReference type="AlphaFoldDB" id="A0A6B2LJP2"/>
<reference evidence="1" key="1">
    <citation type="journal article" date="2020" name="J. Eukaryot. Microbiol.">
        <title>De novo Sequencing, Assembly and Annotation of the Transcriptome for the Free-Living Testate Amoeba Arcella intermedia.</title>
        <authorList>
            <person name="Ribeiro G.M."/>
            <person name="Porfirio-Sousa A.L."/>
            <person name="Maurer-Alcala X.X."/>
            <person name="Katz L.A."/>
            <person name="Lahr D.J.G."/>
        </authorList>
    </citation>
    <scope>NUCLEOTIDE SEQUENCE</scope>
</reference>
<dbReference type="Pfam" id="PF10294">
    <property type="entry name" value="Methyltransf_16"/>
    <property type="match status" value="1"/>
</dbReference>
<dbReference type="InterPro" id="IPR019410">
    <property type="entry name" value="Methyltransf_16"/>
</dbReference>
<name>A0A6B2LJP2_9EUKA</name>
<accession>A0A6B2LJP2</accession>
<protein>
    <recommendedName>
        <fullName evidence="2">Methyltransferase small domain-containing protein</fullName>
    </recommendedName>
</protein>